<reference evidence="1" key="1">
    <citation type="submission" date="2020-06" db="EMBL/GenBank/DDBJ databases">
        <authorList>
            <consortium name="Plant Systems Biology data submission"/>
        </authorList>
    </citation>
    <scope>NUCLEOTIDE SEQUENCE</scope>
    <source>
        <strain evidence="1">D6</strain>
    </source>
</reference>
<protein>
    <submittedName>
        <fullName evidence="1">Uncharacterized protein</fullName>
    </submittedName>
</protein>
<accession>A0A9N8F2X8</accession>
<name>A0A9N8F2X8_9STRA</name>
<organism evidence="1 2">
    <name type="scientific">Seminavis robusta</name>
    <dbReference type="NCBI Taxonomy" id="568900"/>
    <lineage>
        <taxon>Eukaryota</taxon>
        <taxon>Sar</taxon>
        <taxon>Stramenopiles</taxon>
        <taxon>Ochrophyta</taxon>
        <taxon>Bacillariophyta</taxon>
        <taxon>Bacillariophyceae</taxon>
        <taxon>Bacillariophycidae</taxon>
        <taxon>Naviculales</taxon>
        <taxon>Naviculaceae</taxon>
        <taxon>Seminavis</taxon>
    </lineage>
</organism>
<dbReference type="Proteomes" id="UP001153069">
    <property type="component" value="Unassembled WGS sequence"/>
</dbReference>
<gene>
    <name evidence="1" type="ORF">SEMRO_4292_G353650.1</name>
</gene>
<sequence length="114" mass="12912">MAEHVESLGTVNVGFLIKAVPTRGTALPTKIKWEIPICGFDVYEIRDMGSQVLETEPSLEYRVGVNDDETITITDKDLGRSSESLKVHHLTLALFKRVLEQHKPCKVMFQKQEE</sequence>
<keyword evidence="2" id="KW-1185">Reference proteome</keyword>
<dbReference type="EMBL" id="CAICTM010004290">
    <property type="protein sequence ID" value="CAB9531921.1"/>
    <property type="molecule type" value="Genomic_DNA"/>
</dbReference>
<dbReference type="AlphaFoldDB" id="A0A9N8F2X8"/>
<proteinExistence type="predicted"/>
<comment type="caution">
    <text evidence="1">The sequence shown here is derived from an EMBL/GenBank/DDBJ whole genome shotgun (WGS) entry which is preliminary data.</text>
</comment>
<evidence type="ECO:0000313" key="2">
    <source>
        <dbReference type="Proteomes" id="UP001153069"/>
    </source>
</evidence>
<evidence type="ECO:0000313" key="1">
    <source>
        <dbReference type="EMBL" id="CAB9531921.1"/>
    </source>
</evidence>